<dbReference type="Proteomes" id="UP000315914">
    <property type="component" value="Unassembled WGS sequence"/>
</dbReference>
<accession>A0A560K0Y2</accession>
<dbReference type="EMBL" id="VITW01000004">
    <property type="protein sequence ID" value="TWB76669.1"/>
    <property type="molecule type" value="Genomic_DNA"/>
</dbReference>
<evidence type="ECO:0000313" key="2">
    <source>
        <dbReference type="Proteomes" id="UP000315914"/>
    </source>
</evidence>
<name>A0A560K0Y2_9BRAD</name>
<comment type="caution">
    <text evidence="1">The sequence shown here is derived from an EMBL/GenBank/DDBJ whole genome shotgun (WGS) entry which is preliminary data.</text>
</comment>
<gene>
    <name evidence="1" type="ORF">FBZ95_104862</name>
</gene>
<proteinExistence type="predicted"/>
<evidence type="ECO:0000313" key="1">
    <source>
        <dbReference type="EMBL" id="TWB76669.1"/>
    </source>
</evidence>
<keyword evidence="2" id="KW-1185">Reference proteome</keyword>
<dbReference type="AlphaFoldDB" id="A0A560K0Y2"/>
<protein>
    <submittedName>
        <fullName evidence="1">Uncharacterized protein</fullName>
    </submittedName>
</protein>
<reference evidence="1 2" key="1">
    <citation type="submission" date="2019-06" db="EMBL/GenBank/DDBJ databases">
        <title>Genomic Encyclopedia of Type Strains, Phase IV (KMG-V): Genome sequencing to study the core and pangenomes of soil and plant-associated prokaryotes.</title>
        <authorList>
            <person name="Whitman W."/>
        </authorList>
    </citation>
    <scope>NUCLEOTIDE SEQUENCE [LARGE SCALE GENOMIC DNA]</scope>
    <source>
        <strain evidence="1 2">BR 10556</strain>
    </source>
</reference>
<sequence>MPRELATQIFAKPHPVVMGPGFALRLSGTTAECLATYCARARIPPANECHAAVSLTGQFNTFTASSASVPAM</sequence>
<organism evidence="1 2">
    <name type="scientific">Bradyrhizobium sacchari</name>
    <dbReference type="NCBI Taxonomy" id="1399419"/>
    <lineage>
        <taxon>Bacteria</taxon>
        <taxon>Pseudomonadati</taxon>
        <taxon>Pseudomonadota</taxon>
        <taxon>Alphaproteobacteria</taxon>
        <taxon>Hyphomicrobiales</taxon>
        <taxon>Nitrobacteraceae</taxon>
        <taxon>Bradyrhizobium</taxon>
    </lineage>
</organism>